<organism evidence="3 4">
    <name type="scientific">Pomacea canaliculata</name>
    <name type="common">Golden apple snail</name>
    <dbReference type="NCBI Taxonomy" id="400727"/>
    <lineage>
        <taxon>Eukaryota</taxon>
        <taxon>Metazoa</taxon>
        <taxon>Spiralia</taxon>
        <taxon>Lophotrochozoa</taxon>
        <taxon>Mollusca</taxon>
        <taxon>Gastropoda</taxon>
        <taxon>Caenogastropoda</taxon>
        <taxon>Architaenioglossa</taxon>
        <taxon>Ampullarioidea</taxon>
        <taxon>Ampullariidae</taxon>
        <taxon>Pomacea</taxon>
    </lineage>
</organism>
<keyword evidence="4" id="KW-1185">Reference proteome</keyword>
<evidence type="ECO:0000259" key="2">
    <source>
        <dbReference type="PROSITE" id="PS51670"/>
    </source>
</evidence>
<feature type="domain" description="ShKT" evidence="2">
    <location>
        <begin position="37"/>
        <end position="71"/>
    </location>
</feature>
<dbReference type="SMART" id="SM00254">
    <property type="entry name" value="ShKT"/>
    <property type="match status" value="2"/>
</dbReference>
<dbReference type="Pfam" id="PF01549">
    <property type="entry name" value="ShK"/>
    <property type="match status" value="2"/>
</dbReference>
<comment type="caution">
    <text evidence="1">Lacks conserved residue(s) required for the propagation of feature annotation.</text>
</comment>
<comment type="caution">
    <text evidence="3">The sequence shown here is derived from an EMBL/GenBank/DDBJ whole genome shotgun (WGS) entry which is preliminary data.</text>
</comment>
<reference evidence="3 4" key="1">
    <citation type="submission" date="2018-04" db="EMBL/GenBank/DDBJ databases">
        <title>The genome of golden apple snail Pomacea canaliculata provides insight into stress tolerance and invasive adaptation.</title>
        <authorList>
            <person name="Liu C."/>
            <person name="Liu B."/>
            <person name="Ren Y."/>
            <person name="Zhang Y."/>
            <person name="Wang H."/>
            <person name="Li S."/>
            <person name="Jiang F."/>
            <person name="Yin L."/>
            <person name="Zhang G."/>
            <person name="Qian W."/>
            <person name="Fan W."/>
        </authorList>
    </citation>
    <scope>NUCLEOTIDE SEQUENCE [LARGE SCALE GENOMIC DNA]</scope>
    <source>
        <strain evidence="3">SZHN2017</strain>
        <tissue evidence="3">Muscle</tissue>
    </source>
</reference>
<dbReference type="AlphaFoldDB" id="A0A2T7NJZ3"/>
<proteinExistence type="predicted"/>
<dbReference type="EMBL" id="PZQS01000012">
    <property type="protein sequence ID" value="PVD21492.1"/>
    <property type="molecule type" value="Genomic_DNA"/>
</dbReference>
<evidence type="ECO:0000313" key="4">
    <source>
        <dbReference type="Proteomes" id="UP000245119"/>
    </source>
</evidence>
<keyword evidence="1" id="KW-1015">Disulfide bond</keyword>
<protein>
    <recommendedName>
        <fullName evidence="2">ShKT domain-containing protein</fullName>
    </recommendedName>
</protein>
<evidence type="ECO:0000256" key="1">
    <source>
        <dbReference type="PROSITE-ProRule" id="PRU01005"/>
    </source>
</evidence>
<feature type="disulfide bond" evidence="1">
    <location>
        <begin position="37"/>
        <end position="71"/>
    </location>
</feature>
<dbReference type="Proteomes" id="UP000245119">
    <property type="component" value="Linkage Group LG12"/>
</dbReference>
<accession>A0A2T7NJZ3</accession>
<evidence type="ECO:0000313" key="3">
    <source>
        <dbReference type="EMBL" id="PVD21492.1"/>
    </source>
</evidence>
<name>A0A2T7NJZ3_POMCA</name>
<sequence length="172" mass="18305">MCRCPRYAVIPSGCRLVPDPVDSCCTKAECAPSSATCSDVLGNCYMYGKYACQAPYVQWARDNCPAYCGFCVRHAVSRCVIATLTDGLTGAQTTQNPAYCTDKLPNCNDYGTQACVGAYQPWAEYNCPHFCGYCGGSGPVTTASSVIVVGGANGSVHQTGECCRRNLSRQAE</sequence>
<dbReference type="InterPro" id="IPR003582">
    <property type="entry name" value="ShKT_dom"/>
</dbReference>
<gene>
    <name evidence="3" type="ORF">C0Q70_19666</name>
</gene>
<dbReference type="OrthoDB" id="6132182at2759"/>
<dbReference type="PROSITE" id="PS51670">
    <property type="entry name" value="SHKT"/>
    <property type="match status" value="1"/>
</dbReference>